<keyword evidence="3" id="KW-1185">Reference proteome</keyword>
<protein>
    <recommendedName>
        <fullName evidence="4">PH domain-containing protein</fullName>
    </recommendedName>
</protein>
<sequence>MKDTSYEISAEGEQQLDDKLARSKKEVVISSLITIILPLGFIALKSDFYKDVTLPAVFAGIVGMLIGIFGMIRVTLQRYFVTKSIVKKIHILEGSSFITTFGGKTTKILSDDFKIYEGYRGNAKMKEIFDEPTFRLEHYKEGQTFYIISPYWNQWDEIKSYFAERV</sequence>
<evidence type="ECO:0000256" key="1">
    <source>
        <dbReference type="SAM" id="Phobius"/>
    </source>
</evidence>
<keyword evidence="1" id="KW-1133">Transmembrane helix</keyword>
<dbReference type="EMBL" id="BAABAK010000016">
    <property type="protein sequence ID" value="GAA3977335.1"/>
    <property type="molecule type" value="Genomic_DNA"/>
</dbReference>
<reference evidence="3" key="1">
    <citation type="journal article" date="2019" name="Int. J. Syst. Evol. Microbiol.">
        <title>The Global Catalogue of Microorganisms (GCM) 10K type strain sequencing project: providing services to taxonomists for standard genome sequencing and annotation.</title>
        <authorList>
            <consortium name="The Broad Institute Genomics Platform"/>
            <consortium name="The Broad Institute Genome Sequencing Center for Infectious Disease"/>
            <person name="Wu L."/>
            <person name="Ma J."/>
        </authorList>
    </citation>
    <scope>NUCLEOTIDE SEQUENCE [LARGE SCALE GENOMIC DNA]</scope>
    <source>
        <strain evidence="3">JCM 17338</strain>
    </source>
</reference>
<evidence type="ECO:0000313" key="3">
    <source>
        <dbReference type="Proteomes" id="UP001501081"/>
    </source>
</evidence>
<gene>
    <name evidence="2" type="ORF">GCM10022246_32030</name>
</gene>
<comment type="caution">
    <text evidence="2">The sequence shown here is derived from an EMBL/GenBank/DDBJ whole genome shotgun (WGS) entry which is preliminary data.</text>
</comment>
<organism evidence="2 3">
    <name type="scientific">Pedobacter ginsengiterrae</name>
    <dbReference type="NCBI Taxonomy" id="871696"/>
    <lineage>
        <taxon>Bacteria</taxon>
        <taxon>Pseudomonadati</taxon>
        <taxon>Bacteroidota</taxon>
        <taxon>Sphingobacteriia</taxon>
        <taxon>Sphingobacteriales</taxon>
        <taxon>Sphingobacteriaceae</taxon>
        <taxon>Pedobacter</taxon>
    </lineage>
</organism>
<dbReference type="Proteomes" id="UP001501081">
    <property type="component" value="Unassembled WGS sequence"/>
</dbReference>
<evidence type="ECO:0008006" key="4">
    <source>
        <dbReference type="Google" id="ProtNLM"/>
    </source>
</evidence>
<name>A0ABP7Q6D2_9SPHI</name>
<keyword evidence="1" id="KW-0812">Transmembrane</keyword>
<feature type="transmembrane region" description="Helical" evidence="1">
    <location>
        <begin position="56"/>
        <end position="76"/>
    </location>
</feature>
<proteinExistence type="predicted"/>
<accession>A0ABP7Q6D2</accession>
<evidence type="ECO:0000313" key="2">
    <source>
        <dbReference type="EMBL" id="GAA3977335.1"/>
    </source>
</evidence>
<keyword evidence="1" id="KW-0472">Membrane</keyword>
<feature type="transmembrane region" description="Helical" evidence="1">
    <location>
        <begin position="27"/>
        <end position="44"/>
    </location>
</feature>